<feature type="binding site" evidence="11">
    <location>
        <position position="67"/>
    </location>
    <ligand>
        <name>substrate</name>
    </ligand>
</feature>
<feature type="binding site" evidence="11">
    <location>
        <position position="178"/>
    </location>
    <ligand>
        <name>substrate</name>
    </ligand>
</feature>
<dbReference type="InterPro" id="IPR013785">
    <property type="entry name" value="Aldolase_TIM"/>
</dbReference>
<dbReference type="InterPro" id="IPR050074">
    <property type="entry name" value="DHO_dehydrogenase"/>
</dbReference>
<dbReference type="NCBIfam" id="NF003644">
    <property type="entry name" value="PRK05286.1-1"/>
    <property type="match status" value="1"/>
</dbReference>
<keyword evidence="5 11" id="KW-0285">Flavoprotein</keyword>
<feature type="binding site" evidence="11">
    <location>
        <position position="298"/>
    </location>
    <ligand>
        <name>FMN</name>
        <dbReference type="ChEBI" id="CHEBI:58210"/>
    </ligand>
</feature>
<keyword evidence="14" id="KW-1185">Reference proteome</keyword>
<dbReference type="NCBIfam" id="NF003646">
    <property type="entry name" value="PRK05286.1-4"/>
    <property type="match status" value="1"/>
</dbReference>
<keyword evidence="7 11" id="KW-0665">Pyrimidine biosynthesis</keyword>
<dbReference type="GO" id="GO:0044205">
    <property type="term" value="P:'de novo' UMP biosynthetic process"/>
    <property type="evidence" value="ECO:0007669"/>
    <property type="project" value="UniProtKB-UniRule"/>
</dbReference>
<dbReference type="EC" id="1.3.5.2" evidence="11"/>
<feature type="binding site" evidence="11">
    <location>
        <position position="173"/>
    </location>
    <ligand>
        <name>FMN</name>
        <dbReference type="ChEBI" id="CHEBI:58210"/>
    </ligand>
</feature>
<dbReference type="AlphaFoldDB" id="A0A2Z6E755"/>
<evidence type="ECO:0000313" key="14">
    <source>
        <dbReference type="Proteomes" id="UP000270530"/>
    </source>
</evidence>
<comment type="catalytic activity">
    <reaction evidence="10 11">
        <text>(S)-dihydroorotate + a quinone = orotate + a quinol</text>
        <dbReference type="Rhea" id="RHEA:30187"/>
        <dbReference type="ChEBI" id="CHEBI:24646"/>
        <dbReference type="ChEBI" id="CHEBI:30839"/>
        <dbReference type="ChEBI" id="CHEBI:30864"/>
        <dbReference type="ChEBI" id="CHEBI:132124"/>
        <dbReference type="EC" id="1.3.5.2"/>
    </reaction>
</comment>
<comment type="subunit">
    <text evidence="11">Monomer.</text>
</comment>
<name>A0A2Z6E755_9GAMM</name>
<evidence type="ECO:0000256" key="6">
    <source>
        <dbReference type="ARBA" id="ARBA00022643"/>
    </source>
</evidence>
<dbReference type="InterPro" id="IPR005720">
    <property type="entry name" value="Dihydroorotate_DH_cat"/>
</dbReference>
<dbReference type="KEGG" id="rbd:ALSL_1676"/>
<dbReference type="NCBIfam" id="NF003645">
    <property type="entry name" value="PRK05286.1-2"/>
    <property type="match status" value="1"/>
</dbReference>
<dbReference type="CDD" id="cd04738">
    <property type="entry name" value="DHOD_2_like"/>
    <property type="match status" value="1"/>
</dbReference>
<keyword evidence="6 11" id="KW-0288">FMN</keyword>
<evidence type="ECO:0000256" key="2">
    <source>
        <dbReference type="ARBA" id="ARBA00004370"/>
    </source>
</evidence>
<organism evidence="13 14">
    <name type="scientific">Aerosticca soli</name>
    <dbReference type="NCBI Taxonomy" id="2010829"/>
    <lineage>
        <taxon>Bacteria</taxon>
        <taxon>Pseudomonadati</taxon>
        <taxon>Pseudomonadota</taxon>
        <taxon>Gammaproteobacteria</taxon>
        <taxon>Lysobacterales</taxon>
        <taxon>Rhodanobacteraceae</taxon>
        <taxon>Aerosticca</taxon>
    </lineage>
</organism>
<dbReference type="RefSeq" id="WP_126538216.1">
    <property type="nucleotide sequence ID" value="NZ_AP018560.1"/>
</dbReference>
<comment type="similarity">
    <text evidence="4 11">Belongs to the dihydroorotate dehydrogenase family. Type 2 subfamily.</text>
</comment>
<reference evidence="14" key="1">
    <citation type="submission" date="2018-04" db="EMBL/GenBank/DDBJ databases">
        <authorList>
            <person name="Watanabe M."/>
            <person name="Kojima H."/>
        </authorList>
    </citation>
    <scope>NUCLEOTIDE SEQUENCE [LARGE SCALE GENOMIC DNA]</scope>
    <source>
        <strain evidence="14">Dysh456</strain>
    </source>
</reference>
<feature type="binding site" evidence="11">
    <location>
        <begin position="319"/>
        <end position="320"/>
    </location>
    <ligand>
        <name>FMN</name>
        <dbReference type="ChEBI" id="CHEBI:58210"/>
    </ligand>
</feature>
<keyword evidence="9 11" id="KW-0472">Membrane</keyword>
<evidence type="ECO:0000256" key="4">
    <source>
        <dbReference type="ARBA" id="ARBA00005359"/>
    </source>
</evidence>
<reference evidence="14" key="2">
    <citation type="submission" date="2018-06" db="EMBL/GenBank/DDBJ databases">
        <title>Genome sequence of Rhodanobacteraceae bacterium strain Dysh456.</title>
        <authorList>
            <person name="Fukui M."/>
        </authorList>
    </citation>
    <scope>NUCLEOTIDE SEQUENCE [LARGE SCALE GENOMIC DNA]</scope>
    <source>
        <strain evidence="14">Dysh456</strain>
    </source>
</reference>
<evidence type="ECO:0000256" key="8">
    <source>
        <dbReference type="ARBA" id="ARBA00023002"/>
    </source>
</evidence>
<evidence type="ECO:0000256" key="9">
    <source>
        <dbReference type="ARBA" id="ARBA00023136"/>
    </source>
</evidence>
<evidence type="ECO:0000256" key="1">
    <source>
        <dbReference type="ARBA" id="ARBA00003125"/>
    </source>
</evidence>
<protein>
    <recommendedName>
        <fullName evidence="11">Dihydroorotate dehydrogenase (quinone)</fullName>
        <ecNumber evidence="11">1.3.5.2</ecNumber>
    </recommendedName>
    <alternativeName>
        <fullName evidence="11">DHOdehase</fullName>
        <shortName evidence="11">DHOD</shortName>
        <shortName evidence="11">DHODase</shortName>
    </alternativeName>
    <alternativeName>
        <fullName evidence="11">Dihydroorotate oxidase</fullName>
    </alternativeName>
</protein>
<comment type="function">
    <text evidence="1 11">Catalyzes the conversion of dihydroorotate to orotate with quinone as electron acceptor.</text>
</comment>
<dbReference type="GO" id="GO:0005737">
    <property type="term" value="C:cytoplasm"/>
    <property type="evidence" value="ECO:0007669"/>
    <property type="project" value="InterPro"/>
</dbReference>
<dbReference type="InterPro" id="IPR001295">
    <property type="entry name" value="Dihydroorotate_DH_CS"/>
</dbReference>
<feature type="binding site" evidence="11">
    <location>
        <begin position="63"/>
        <end position="67"/>
    </location>
    <ligand>
        <name>FMN</name>
        <dbReference type="ChEBI" id="CHEBI:58210"/>
    </ligand>
</feature>
<dbReference type="UniPathway" id="UPA00070">
    <property type="reaction ID" value="UER00946"/>
</dbReference>
<dbReference type="InterPro" id="IPR005719">
    <property type="entry name" value="Dihydroorotate_DH_2"/>
</dbReference>
<dbReference type="PANTHER" id="PTHR48109:SF4">
    <property type="entry name" value="DIHYDROOROTATE DEHYDROGENASE (QUINONE), MITOCHONDRIAL"/>
    <property type="match status" value="1"/>
</dbReference>
<feature type="binding site" evidence="11">
    <location>
        <position position="218"/>
    </location>
    <ligand>
        <name>FMN</name>
        <dbReference type="ChEBI" id="CHEBI:58210"/>
    </ligand>
</feature>
<dbReference type="InterPro" id="IPR012135">
    <property type="entry name" value="Dihydroorotate_DH_1_2"/>
</dbReference>
<evidence type="ECO:0000313" key="13">
    <source>
        <dbReference type="EMBL" id="BBD80329.1"/>
    </source>
</evidence>
<evidence type="ECO:0000256" key="11">
    <source>
        <dbReference type="HAMAP-Rule" id="MF_00225"/>
    </source>
</evidence>
<evidence type="ECO:0000256" key="3">
    <source>
        <dbReference type="ARBA" id="ARBA00005161"/>
    </source>
</evidence>
<evidence type="ECO:0000256" key="7">
    <source>
        <dbReference type="ARBA" id="ARBA00022975"/>
    </source>
</evidence>
<dbReference type="OrthoDB" id="9802377at2"/>
<feature type="domain" description="Dihydroorotate dehydrogenase catalytic" evidence="12">
    <location>
        <begin position="47"/>
        <end position="335"/>
    </location>
</feature>
<evidence type="ECO:0000256" key="5">
    <source>
        <dbReference type="ARBA" id="ARBA00022630"/>
    </source>
</evidence>
<dbReference type="NCBIfam" id="NF003652">
    <property type="entry name" value="PRK05286.2-5"/>
    <property type="match status" value="1"/>
</dbReference>
<gene>
    <name evidence="11" type="primary">pyrD</name>
    <name evidence="13" type="ORF">ALSL_1676</name>
</gene>
<dbReference type="GO" id="GO:0006207">
    <property type="term" value="P:'de novo' pyrimidine nucleobase biosynthetic process"/>
    <property type="evidence" value="ECO:0007669"/>
    <property type="project" value="UniProtKB-UniRule"/>
</dbReference>
<dbReference type="SUPFAM" id="SSF51395">
    <property type="entry name" value="FMN-linked oxidoreductases"/>
    <property type="match status" value="1"/>
</dbReference>
<dbReference type="PANTHER" id="PTHR48109">
    <property type="entry name" value="DIHYDROOROTATE DEHYDROGENASE (QUINONE), MITOCHONDRIAL-RELATED"/>
    <property type="match status" value="1"/>
</dbReference>
<dbReference type="EMBL" id="AP018560">
    <property type="protein sequence ID" value="BBD80329.1"/>
    <property type="molecule type" value="Genomic_DNA"/>
</dbReference>
<evidence type="ECO:0000256" key="10">
    <source>
        <dbReference type="ARBA" id="ARBA00048639"/>
    </source>
</evidence>
<feature type="active site" description="Nucleophile" evidence="11">
    <location>
        <position position="176"/>
    </location>
</feature>
<comment type="cofactor">
    <cofactor evidence="11">
        <name>FMN</name>
        <dbReference type="ChEBI" id="CHEBI:58210"/>
    </cofactor>
    <text evidence="11">Binds 1 FMN per subunit.</text>
</comment>
<feature type="binding site" evidence="11">
    <location>
        <begin position="112"/>
        <end position="116"/>
    </location>
    <ligand>
        <name>substrate</name>
    </ligand>
</feature>
<dbReference type="Pfam" id="PF01180">
    <property type="entry name" value="DHO_dh"/>
    <property type="match status" value="1"/>
</dbReference>
<keyword evidence="8 11" id="KW-0560">Oxidoreductase</keyword>
<feature type="binding site" evidence="11">
    <location>
        <position position="246"/>
    </location>
    <ligand>
        <name>FMN</name>
        <dbReference type="ChEBI" id="CHEBI:58210"/>
    </ligand>
</feature>
<accession>A0A2Z6E755</accession>
<sequence>MSLYQFLRPLLFALDAETAHGLTLRGLDAAWRCGLAARLAPAVPDLPVDAFGIRFPNPVGLAAGLDKNAEHLDALGALGFGFIEVGTVTPRPQPGNPRPRLFRLPRHEAIINRMGFNNAGVDALVRNVEASAYHGVLGINIGKQKDTPNERAVDDYGFCLERVYRYASYVAVNISSPNTQGLRDLQHEEALRRLLGSLREAQERLGSQSGARRPLLLKIAPDLTEADLDGIAEVLRSCGIDGVICTNTTLDRSAVAGDPRAAEAGGLSGRPLLARSTEVLRGLHARLGDAVALVGVGGILEGEDAARKTAAGATLVQLYTGLVYRGPRLIGACVEALRRQRSQTHAC</sequence>
<dbReference type="Gene3D" id="3.20.20.70">
    <property type="entry name" value="Aldolase class I"/>
    <property type="match status" value="1"/>
</dbReference>
<evidence type="ECO:0000259" key="12">
    <source>
        <dbReference type="Pfam" id="PF01180"/>
    </source>
</evidence>
<dbReference type="Proteomes" id="UP000270530">
    <property type="component" value="Chromosome"/>
</dbReference>
<dbReference type="GO" id="GO:0106430">
    <property type="term" value="F:dihydroorotate dehydrogenase (quinone) activity"/>
    <property type="evidence" value="ECO:0007669"/>
    <property type="project" value="UniProtKB-EC"/>
</dbReference>
<feature type="binding site" evidence="11">
    <location>
        <position position="140"/>
    </location>
    <ligand>
        <name>FMN</name>
        <dbReference type="ChEBI" id="CHEBI:58210"/>
    </ligand>
</feature>
<comment type="pathway">
    <text evidence="3 11">Pyrimidine metabolism; UMP biosynthesis via de novo pathway; orotate from (S)-dihydroorotate (quinone route): step 1/1.</text>
</comment>
<comment type="subcellular location">
    <subcellularLocation>
        <location evidence="11">Cell membrane</location>
        <topology evidence="11">Peripheral membrane protein</topology>
    </subcellularLocation>
    <subcellularLocation>
        <location evidence="2">Membrane</location>
    </subcellularLocation>
</comment>
<proteinExistence type="inferred from homology"/>
<feature type="binding site" evidence="11">
    <location>
        <position position="173"/>
    </location>
    <ligand>
        <name>substrate</name>
    </ligand>
</feature>
<dbReference type="HAMAP" id="MF_00225">
    <property type="entry name" value="DHO_dh_type2"/>
    <property type="match status" value="1"/>
</dbReference>
<feature type="binding site" evidence="11">
    <location>
        <begin position="247"/>
        <end position="248"/>
    </location>
    <ligand>
        <name>substrate</name>
    </ligand>
</feature>
<dbReference type="PIRSF" id="PIRSF000164">
    <property type="entry name" value="DHO_oxidase"/>
    <property type="match status" value="1"/>
</dbReference>
<dbReference type="NCBIfam" id="TIGR01036">
    <property type="entry name" value="pyrD_sub2"/>
    <property type="match status" value="1"/>
</dbReference>
<feature type="binding site" evidence="11">
    <location>
        <position position="87"/>
    </location>
    <ligand>
        <name>FMN</name>
        <dbReference type="ChEBI" id="CHEBI:58210"/>
    </ligand>
</feature>
<dbReference type="PROSITE" id="PS00911">
    <property type="entry name" value="DHODEHASE_1"/>
    <property type="match status" value="1"/>
</dbReference>
<feature type="binding site" evidence="11">
    <location>
        <position position="269"/>
    </location>
    <ligand>
        <name>FMN</name>
        <dbReference type="ChEBI" id="CHEBI:58210"/>
    </ligand>
</feature>
<dbReference type="GO" id="GO:0005886">
    <property type="term" value="C:plasma membrane"/>
    <property type="evidence" value="ECO:0007669"/>
    <property type="project" value="UniProtKB-SubCell"/>
</dbReference>
<keyword evidence="11" id="KW-1003">Cell membrane</keyword>